<proteinExistence type="inferred from homology"/>
<dbReference type="InterPro" id="IPR003653">
    <property type="entry name" value="Peptidase_C48_C"/>
</dbReference>
<dbReference type="Pfam" id="PF02902">
    <property type="entry name" value="Peptidase_C48"/>
    <property type="match status" value="1"/>
</dbReference>
<dbReference type="InterPro" id="IPR038765">
    <property type="entry name" value="Papain-like_cys_pep_sf"/>
</dbReference>
<feature type="domain" description="Ubiquitin-like protease family profile" evidence="6">
    <location>
        <begin position="173"/>
        <end position="375"/>
    </location>
</feature>
<keyword evidence="2" id="KW-0645">Protease</keyword>
<gene>
    <name evidence="7" type="ORF">B9Z19DRAFT_1069783</name>
</gene>
<dbReference type="GO" id="GO:0005634">
    <property type="term" value="C:nucleus"/>
    <property type="evidence" value="ECO:0007669"/>
    <property type="project" value="TreeGrafter"/>
</dbReference>
<keyword evidence="3" id="KW-0378">Hydrolase</keyword>
<evidence type="ECO:0000259" key="6">
    <source>
        <dbReference type="PROSITE" id="PS50600"/>
    </source>
</evidence>
<feature type="region of interest" description="Disordered" evidence="5">
    <location>
        <begin position="14"/>
        <end position="54"/>
    </location>
</feature>
<comment type="similarity">
    <text evidence="1">Belongs to the peptidase C48 family.</text>
</comment>
<dbReference type="PANTHER" id="PTHR12606">
    <property type="entry name" value="SENTRIN/SUMO-SPECIFIC PROTEASE"/>
    <property type="match status" value="1"/>
</dbReference>
<reference evidence="7 8" key="1">
    <citation type="submission" date="2017-04" db="EMBL/GenBank/DDBJ databases">
        <title>Draft genome sequence of Tuber borchii Vittad., a whitish edible truffle.</title>
        <authorList>
            <consortium name="DOE Joint Genome Institute"/>
            <person name="Murat C."/>
            <person name="Kuo A."/>
            <person name="Barry K.W."/>
            <person name="Clum A."/>
            <person name="Dockter R.B."/>
            <person name="Fauchery L."/>
            <person name="Iotti M."/>
            <person name="Kohler A."/>
            <person name="Labutti K."/>
            <person name="Lindquist E.A."/>
            <person name="Lipzen A."/>
            <person name="Ohm R.A."/>
            <person name="Wang M."/>
            <person name="Grigoriev I.V."/>
            <person name="Zambonelli A."/>
            <person name="Martin F.M."/>
        </authorList>
    </citation>
    <scope>NUCLEOTIDE SEQUENCE [LARGE SCALE GENOMIC DNA]</scope>
    <source>
        <strain evidence="7 8">Tbo3840</strain>
    </source>
</reference>
<evidence type="ECO:0000256" key="1">
    <source>
        <dbReference type="ARBA" id="ARBA00005234"/>
    </source>
</evidence>
<evidence type="ECO:0000256" key="5">
    <source>
        <dbReference type="SAM" id="MobiDB-lite"/>
    </source>
</evidence>
<dbReference type="AlphaFoldDB" id="A0A2T6ZA93"/>
<protein>
    <recommendedName>
        <fullName evidence="6">Ubiquitin-like protease family profile domain-containing protein</fullName>
    </recommendedName>
</protein>
<keyword evidence="8" id="KW-1185">Reference proteome</keyword>
<dbReference type="PROSITE" id="PS50600">
    <property type="entry name" value="ULP_PROTEASE"/>
    <property type="match status" value="1"/>
</dbReference>
<keyword evidence="4" id="KW-0788">Thiol protease</keyword>
<evidence type="ECO:0000256" key="4">
    <source>
        <dbReference type="ARBA" id="ARBA00022807"/>
    </source>
</evidence>
<comment type="caution">
    <text evidence="7">The sequence shown here is derived from an EMBL/GenBank/DDBJ whole genome shotgun (WGS) entry which is preliminary data.</text>
</comment>
<evidence type="ECO:0000256" key="2">
    <source>
        <dbReference type="ARBA" id="ARBA00022670"/>
    </source>
</evidence>
<dbReference type="Gene3D" id="3.40.395.10">
    <property type="entry name" value="Adenoviral Proteinase, Chain A"/>
    <property type="match status" value="1"/>
</dbReference>
<dbReference type="OrthoDB" id="1939479at2759"/>
<accession>A0A2T6ZA93</accession>
<organism evidence="7 8">
    <name type="scientific">Tuber borchii</name>
    <name type="common">White truffle</name>
    <dbReference type="NCBI Taxonomy" id="42251"/>
    <lineage>
        <taxon>Eukaryota</taxon>
        <taxon>Fungi</taxon>
        <taxon>Dikarya</taxon>
        <taxon>Ascomycota</taxon>
        <taxon>Pezizomycotina</taxon>
        <taxon>Pezizomycetes</taxon>
        <taxon>Pezizales</taxon>
        <taxon>Tuberaceae</taxon>
        <taxon>Tuber</taxon>
    </lineage>
</organism>
<dbReference type="Proteomes" id="UP000244722">
    <property type="component" value="Unassembled WGS sequence"/>
</dbReference>
<evidence type="ECO:0000313" key="7">
    <source>
        <dbReference type="EMBL" id="PUU72405.1"/>
    </source>
</evidence>
<dbReference type="SUPFAM" id="SSF54001">
    <property type="entry name" value="Cysteine proteinases"/>
    <property type="match status" value="1"/>
</dbReference>
<sequence length="412" mass="47434">MNDSITNPQVLAALARARKSASSSQSASKNSSPNLPPVSGSPEPALSSLSQKTTLVIGNSKKRKLSPLSTEVSSAKDLEIVHVRNVQQDLENARLKRENMMLRIKLCGSNAHINTQNQIWESTWDGHPVNPFPLQPPLLKPTEQEIIHLMTTIKNSTKEMLNQPALRTWDHKFSIQWKVLQELINLEKSEKTLDSVLDSWFSILFAASSPLFLSDVKQSFLPTLCSSFIGWTDEEYFETMVKIVCSEMIVDNYWHLLEVLYIPVCIPLNSVDDHWILLRVLIREEQSYIEVYDSLKTTLNREGKKQAVRFLDSLRRHSMERYIKSYPLEPRPIRPVPKGGRGRKSWIWRMPKEEHPKQGKNYDCGIFVMKSLELLVKEQPLAFEQKDIHRIRQEIMGIMFANMEAGKGWEKR</sequence>
<dbReference type="GO" id="GO:0006508">
    <property type="term" value="P:proteolysis"/>
    <property type="evidence" value="ECO:0007669"/>
    <property type="project" value="UniProtKB-KW"/>
</dbReference>
<evidence type="ECO:0000313" key="8">
    <source>
        <dbReference type="Proteomes" id="UP000244722"/>
    </source>
</evidence>
<feature type="compositionally biased region" description="Low complexity" evidence="5">
    <location>
        <begin position="14"/>
        <end position="32"/>
    </location>
</feature>
<dbReference type="EMBL" id="NESQ01000546">
    <property type="protein sequence ID" value="PUU72405.1"/>
    <property type="molecule type" value="Genomic_DNA"/>
</dbReference>
<dbReference type="PANTHER" id="PTHR12606:SF136">
    <property type="entry name" value="ULP1 PROTEASE FAMILY PROTEIN"/>
    <property type="match status" value="1"/>
</dbReference>
<dbReference type="GO" id="GO:0016929">
    <property type="term" value="F:deSUMOylase activity"/>
    <property type="evidence" value="ECO:0007669"/>
    <property type="project" value="TreeGrafter"/>
</dbReference>
<evidence type="ECO:0000256" key="3">
    <source>
        <dbReference type="ARBA" id="ARBA00022801"/>
    </source>
</evidence>
<dbReference type="GO" id="GO:0016926">
    <property type="term" value="P:protein desumoylation"/>
    <property type="evidence" value="ECO:0007669"/>
    <property type="project" value="TreeGrafter"/>
</dbReference>
<name>A0A2T6ZA93_TUBBO</name>